<dbReference type="EMBL" id="FOJM01000016">
    <property type="protein sequence ID" value="SFA56514.1"/>
    <property type="molecule type" value="Genomic_DNA"/>
</dbReference>
<dbReference type="STRING" id="332999.SAMN04488511_11621"/>
<proteinExistence type="predicted"/>
<reference evidence="2" key="1">
    <citation type="submission" date="2016-10" db="EMBL/GenBank/DDBJ databases">
        <authorList>
            <person name="Varghese N."/>
            <person name="Submissions S."/>
        </authorList>
    </citation>
    <scope>NUCLEOTIDE SEQUENCE [LARGE SCALE GENOMIC DNA]</scope>
    <source>
        <strain evidence="2">DSM 18130</strain>
    </source>
</reference>
<keyword evidence="2" id="KW-1185">Reference proteome</keyword>
<gene>
    <name evidence="1" type="ORF">SAMN04488511_11621</name>
</gene>
<evidence type="ECO:0000313" key="1">
    <source>
        <dbReference type="EMBL" id="SFA56514.1"/>
    </source>
</evidence>
<dbReference type="AlphaFoldDB" id="A0A1I0TXK4"/>
<evidence type="ECO:0000313" key="2">
    <source>
        <dbReference type="Proteomes" id="UP000198836"/>
    </source>
</evidence>
<name>A0A1I0TXK4_9SPHI</name>
<dbReference type="Proteomes" id="UP000198836">
    <property type="component" value="Unassembled WGS sequence"/>
</dbReference>
<organism evidence="1 2">
    <name type="scientific">Pedobacter suwonensis</name>
    <dbReference type="NCBI Taxonomy" id="332999"/>
    <lineage>
        <taxon>Bacteria</taxon>
        <taxon>Pseudomonadati</taxon>
        <taxon>Bacteroidota</taxon>
        <taxon>Sphingobacteriia</taxon>
        <taxon>Sphingobacteriales</taxon>
        <taxon>Sphingobacteriaceae</taxon>
        <taxon>Pedobacter</taxon>
    </lineage>
</organism>
<dbReference type="PROSITE" id="PS51257">
    <property type="entry name" value="PROKAR_LIPOPROTEIN"/>
    <property type="match status" value="1"/>
</dbReference>
<protein>
    <submittedName>
        <fullName evidence="1">Uncharacterized protein</fullName>
    </submittedName>
</protein>
<sequence length="160" mass="18162">MSKVSLCLIAMIFLVSCGQNKKYDQNQYNIQFLYNPWINLDFNTGVVEVSVAKYRDTIHIAEKDKKLIMDSFNDNGIGSLEGNIFVDSKRAIMPPDNFQFKVIKGRKRLSDITVSNTDPITDGKNKRILNFKKTVADVLNRNNDFKAAKQAFAQSGVVIY</sequence>
<accession>A0A1I0TXK4</accession>